<protein>
    <submittedName>
        <fullName evidence="2">TrkA family potassium uptake protein</fullName>
    </submittedName>
</protein>
<dbReference type="SUPFAM" id="SSF116726">
    <property type="entry name" value="TrkA C-terminal domain-like"/>
    <property type="match status" value="1"/>
</dbReference>
<keyword evidence="3" id="KW-1185">Reference proteome</keyword>
<dbReference type="SUPFAM" id="SSF51735">
    <property type="entry name" value="NAD(P)-binding Rossmann-fold domains"/>
    <property type="match status" value="1"/>
</dbReference>
<evidence type="ECO:0000313" key="3">
    <source>
        <dbReference type="Proteomes" id="UP000294894"/>
    </source>
</evidence>
<reference evidence="2 3" key="1">
    <citation type="submission" date="2019-03" db="EMBL/GenBank/DDBJ databases">
        <title>Three New Species of Nocardioides, Nocardioides euryhalodurans sp. nov., Nocardioides seonyuensis sp. nov. and Nocardioides eburneoflavus sp. nov., Iolated from Soil.</title>
        <authorList>
            <person name="Roh S.G."/>
            <person name="Lee C."/>
            <person name="Kim M.-K."/>
            <person name="Kim S.B."/>
        </authorList>
    </citation>
    <scope>NUCLEOTIDE SEQUENCE [LARGE SCALE GENOMIC DNA]</scope>
    <source>
        <strain evidence="2 3">MMS17-SY117</strain>
    </source>
</reference>
<dbReference type="KEGG" id="noy:EXE57_08150"/>
<sequence>MGLGRFGKSLALELEATGTEVLGIDADRRVVESLSGRLTHVVVADSTDEEAMRQLAVGEIDRVVIGVGTDLEASILSASVALGLGVRDVWAKAISKAHARILTQIGVHHVVRPEHDMGKRVAHLVRGRMLDYIEIDEDYAFVKTSPPSSLWGKPLGDTGIRTQLGVTVVGVKRAGAEFTYATADTVLEQGDLVVVSGTAQAVERFSELS</sequence>
<name>A0A4P7GQH2_9ACTN</name>
<dbReference type="OrthoDB" id="9776294at2"/>
<dbReference type="Proteomes" id="UP000294894">
    <property type="component" value="Chromosome"/>
</dbReference>
<evidence type="ECO:0000259" key="1">
    <source>
        <dbReference type="PROSITE" id="PS51202"/>
    </source>
</evidence>
<feature type="domain" description="RCK C-terminal" evidence="1">
    <location>
        <begin position="127"/>
        <end position="209"/>
    </location>
</feature>
<dbReference type="PANTHER" id="PTHR43833:SF7">
    <property type="entry name" value="KTR SYSTEM POTASSIUM UPTAKE PROTEIN C"/>
    <property type="match status" value="1"/>
</dbReference>
<dbReference type="GO" id="GO:0008324">
    <property type="term" value="F:monoatomic cation transmembrane transporter activity"/>
    <property type="evidence" value="ECO:0007669"/>
    <property type="project" value="InterPro"/>
</dbReference>
<dbReference type="Gene3D" id="3.40.50.720">
    <property type="entry name" value="NAD(P)-binding Rossmann-like Domain"/>
    <property type="match status" value="1"/>
</dbReference>
<gene>
    <name evidence="2" type="ORF">EXE57_08150</name>
</gene>
<dbReference type="Gene3D" id="3.30.70.1450">
    <property type="entry name" value="Regulator of K+ conductance, C-terminal domain"/>
    <property type="match status" value="1"/>
</dbReference>
<dbReference type="InterPro" id="IPR036291">
    <property type="entry name" value="NAD(P)-bd_dom_sf"/>
</dbReference>
<dbReference type="InterPro" id="IPR006037">
    <property type="entry name" value="RCK_C"/>
</dbReference>
<dbReference type="Pfam" id="PF02080">
    <property type="entry name" value="TrkA_C"/>
    <property type="match status" value="1"/>
</dbReference>
<proteinExistence type="predicted"/>
<dbReference type="InterPro" id="IPR036721">
    <property type="entry name" value="RCK_C_sf"/>
</dbReference>
<dbReference type="InterPro" id="IPR050721">
    <property type="entry name" value="Trk_Ktr_HKT_K-transport"/>
</dbReference>
<dbReference type="AlphaFoldDB" id="A0A4P7GQH2"/>
<evidence type="ECO:0000313" key="2">
    <source>
        <dbReference type="EMBL" id="QBR94383.1"/>
    </source>
</evidence>
<dbReference type="GO" id="GO:0006813">
    <property type="term" value="P:potassium ion transport"/>
    <property type="evidence" value="ECO:0007669"/>
    <property type="project" value="InterPro"/>
</dbReference>
<dbReference type="InterPro" id="IPR003148">
    <property type="entry name" value="RCK_N"/>
</dbReference>
<dbReference type="EMBL" id="CP038267">
    <property type="protein sequence ID" value="QBR94383.1"/>
    <property type="molecule type" value="Genomic_DNA"/>
</dbReference>
<accession>A0A4P7GQH2</accession>
<dbReference type="PANTHER" id="PTHR43833">
    <property type="entry name" value="POTASSIUM CHANNEL PROTEIN 2-RELATED-RELATED"/>
    <property type="match status" value="1"/>
</dbReference>
<dbReference type="PROSITE" id="PS51202">
    <property type="entry name" value="RCK_C"/>
    <property type="match status" value="1"/>
</dbReference>
<dbReference type="Pfam" id="PF02254">
    <property type="entry name" value="TrkA_N"/>
    <property type="match status" value="1"/>
</dbReference>
<organism evidence="2 3">
    <name type="scientific">Nocardioides euryhalodurans</name>
    <dbReference type="NCBI Taxonomy" id="2518370"/>
    <lineage>
        <taxon>Bacteria</taxon>
        <taxon>Bacillati</taxon>
        <taxon>Actinomycetota</taxon>
        <taxon>Actinomycetes</taxon>
        <taxon>Propionibacteriales</taxon>
        <taxon>Nocardioidaceae</taxon>
        <taxon>Nocardioides</taxon>
    </lineage>
</organism>